<evidence type="ECO:0000313" key="3">
    <source>
        <dbReference type="Proteomes" id="UP001150942"/>
    </source>
</evidence>
<evidence type="ECO:0000256" key="1">
    <source>
        <dbReference type="SAM" id="Phobius"/>
    </source>
</evidence>
<protein>
    <submittedName>
        <fullName evidence="2">Uncharacterized protein</fullName>
    </submittedName>
</protein>
<reference evidence="2" key="2">
    <citation type="journal article" date="2023" name="IMA Fungus">
        <title>Comparative genomic study of the Penicillium genus elucidates a diverse pangenome and 15 lateral gene transfer events.</title>
        <authorList>
            <person name="Petersen C."/>
            <person name="Sorensen T."/>
            <person name="Nielsen M.R."/>
            <person name="Sondergaard T.E."/>
            <person name="Sorensen J.L."/>
            <person name="Fitzpatrick D.A."/>
            <person name="Frisvad J.C."/>
            <person name="Nielsen K.L."/>
        </authorList>
    </citation>
    <scope>NUCLEOTIDE SEQUENCE</scope>
    <source>
        <strain evidence="2">IBT 20477</strain>
    </source>
</reference>
<dbReference type="OrthoDB" id="4343598at2759"/>
<proteinExistence type="predicted"/>
<dbReference type="EMBL" id="JAPQKQ010000002">
    <property type="protein sequence ID" value="KAJ5208459.1"/>
    <property type="molecule type" value="Genomic_DNA"/>
</dbReference>
<feature type="transmembrane region" description="Helical" evidence="1">
    <location>
        <begin position="62"/>
        <end position="84"/>
    </location>
</feature>
<dbReference type="AlphaFoldDB" id="A0A9W9T3U2"/>
<keyword evidence="1" id="KW-1133">Transmembrane helix</keyword>
<reference evidence="2" key="1">
    <citation type="submission" date="2022-11" db="EMBL/GenBank/DDBJ databases">
        <authorList>
            <person name="Petersen C."/>
        </authorList>
    </citation>
    <scope>NUCLEOTIDE SEQUENCE</scope>
    <source>
        <strain evidence="2">IBT 20477</strain>
    </source>
</reference>
<name>A0A9W9T3U2_9EURO</name>
<sequence>MSHFQLHVMATNDLVIQSSLPLDVVAHNATVIVSGVLLGALLAFITFHLGWLRHHVRLNGRLVNIIFPLGPQVFFFTLPLWFIITLPSTVRFSRLAAGYATALYQSWISYAFPAPEYNFILERTIKIPAQMTETLT</sequence>
<keyword evidence="1" id="KW-0812">Transmembrane</keyword>
<keyword evidence="1" id="KW-0472">Membrane</keyword>
<accession>A0A9W9T3U2</accession>
<evidence type="ECO:0000313" key="2">
    <source>
        <dbReference type="EMBL" id="KAJ5208459.1"/>
    </source>
</evidence>
<gene>
    <name evidence="2" type="ORF">N7449_002838</name>
</gene>
<organism evidence="2 3">
    <name type="scientific">Penicillium cf. viridicatum</name>
    <dbReference type="NCBI Taxonomy" id="2972119"/>
    <lineage>
        <taxon>Eukaryota</taxon>
        <taxon>Fungi</taxon>
        <taxon>Dikarya</taxon>
        <taxon>Ascomycota</taxon>
        <taxon>Pezizomycotina</taxon>
        <taxon>Eurotiomycetes</taxon>
        <taxon>Eurotiomycetidae</taxon>
        <taxon>Eurotiales</taxon>
        <taxon>Aspergillaceae</taxon>
        <taxon>Penicillium</taxon>
    </lineage>
</organism>
<comment type="caution">
    <text evidence="2">The sequence shown here is derived from an EMBL/GenBank/DDBJ whole genome shotgun (WGS) entry which is preliminary data.</text>
</comment>
<keyword evidence="3" id="KW-1185">Reference proteome</keyword>
<feature type="transmembrane region" description="Helical" evidence="1">
    <location>
        <begin position="29"/>
        <end position="50"/>
    </location>
</feature>
<dbReference type="Proteomes" id="UP001150942">
    <property type="component" value="Unassembled WGS sequence"/>
</dbReference>